<evidence type="ECO:0000313" key="2">
    <source>
        <dbReference type="Proteomes" id="UP000274131"/>
    </source>
</evidence>
<dbReference type="Proteomes" id="UP000274131">
    <property type="component" value="Unassembled WGS sequence"/>
</dbReference>
<protein>
    <submittedName>
        <fullName evidence="3">Transmembrane protein</fullName>
    </submittedName>
</protein>
<evidence type="ECO:0000313" key="3">
    <source>
        <dbReference type="WBParaSite" id="EVEC_0000614801-mRNA-1"/>
    </source>
</evidence>
<dbReference type="WBParaSite" id="EVEC_0000614801-mRNA-1">
    <property type="protein sequence ID" value="EVEC_0000614801-mRNA-1"/>
    <property type="gene ID" value="EVEC_0000614801"/>
</dbReference>
<gene>
    <name evidence="1" type="ORF">EVEC_LOCUS5759</name>
</gene>
<dbReference type="EMBL" id="UXUI01008259">
    <property type="protein sequence ID" value="VDD91008.1"/>
    <property type="molecule type" value="Genomic_DNA"/>
</dbReference>
<proteinExistence type="predicted"/>
<organism evidence="3">
    <name type="scientific">Enterobius vermicularis</name>
    <name type="common">Human pinworm</name>
    <dbReference type="NCBI Taxonomy" id="51028"/>
    <lineage>
        <taxon>Eukaryota</taxon>
        <taxon>Metazoa</taxon>
        <taxon>Ecdysozoa</taxon>
        <taxon>Nematoda</taxon>
        <taxon>Chromadorea</taxon>
        <taxon>Rhabditida</taxon>
        <taxon>Spirurina</taxon>
        <taxon>Oxyuridomorpha</taxon>
        <taxon>Oxyuroidea</taxon>
        <taxon>Oxyuridae</taxon>
        <taxon>Enterobius</taxon>
    </lineage>
</organism>
<accession>A0A0N4V787</accession>
<sequence length="115" mass="12139">MHHPRIASNGANNPSMDVHNRVVPFPRAIIRSSIFLVYTPHTGSITAIIGKSPTTLWALSKFVSDNPLFHRCRTLLRLVIAADGFIALCGYIVGADAVAAGVCCSLVINPGGGDG</sequence>
<reference evidence="3" key="1">
    <citation type="submission" date="2017-02" db="UniProtKB">
        <authorList>
            <consortium name="WormBaseParasite"/>
        </authorList>
    </citation>
    <scope>IDENTIFICATION</scope>
</reference>
<keyword evidence="2" id="KW-1185">Reference proteome</keyword>
<reference evidence="1 2" key="2">
    <citation type="submission" date="2018-10" db="EMBL/GenBank/DDBJ databases">
        <authorList>
            <consortium name="Pathogen Informatics"/>
        </authorList>
    </citation>
    <scope>NUCLEOTIDE SEQUENCE [LARGE SCALE GENOMIC DNA]</scope>
</reference>
<evidence type="ECO:0000313" key="1">
    <source>
        <dbReference type="EMBL" id="VDD91008.1"/>
    </source>
</evidence>
<dbReference type="AlphaFoldDB" id="A0A0N4V787"/>
<name>A0A0N4V787_ENTVE</name>